<feature type="compositionally biased region" description="Polar residues" evidence="2">
    <location>
        <begin position="83"/>
        <end position="112"/>
    </location>
</feature>
<gene>
    <name evidence="3" type="primary">yidD</name>
    <name evidence="3" type="ORF">H4O21_21060</name>
</gene>
<dbReference type="GO" id="GO:0005886">
    <property type="term" value="C:plasma membrane"/>
    <property type="evidence" value="ECO:0007669"/>
    <property type="project" value="UniProtKB-SubCell"/>
</dbReference>
<comment type="function">
    <text evidence="1">Could be involved in insertion of integral membrane proteins into the membrane.</text>
</comment>
<proteinExistence type="inferred from homology"/>
<protein>
    <recommendedName>
        <fullName evidence="1">Putative membrane protein insertion efficiency factor</fullName>
    </recommendedName>
</protein>
<evidence type="ECO:0000256" key="1">
    <source>
        <dbReference type="HAMAP-Rule" id="MF_00386"/>
    </source>
</evidence>
<comment type="subcellular location">
    <subcellularLocation>
        <location evidence="1">Cell membrane</location>
        <topology evidence="1">Peripheral membrane protein</topology>
        <orientation evidence="1">Cytoplasmic side</orientation>
    </subcellularLocation>
</comment>
<dbReference type="NCBIfam" id="TIGR00278">
    <property type="entry name" value="membrane protein insertion efficiency factor YidD"/>
    <property type="match status" value="1"/>
</dbReference>
<dbReference type="HAMAP" id="MF_00386">
    <property type="entry name" value="UPF0161_YidD"/>
    <property type="match status" value="1"/>
</dbReference>
<keyword evidence="1" id="KW-0472">Membrane</keyword>
<dbReference type="PANTHER" id="PTHR33383:SF1">
    <property type="entry name" value="MEMBRANE PROTEIN INSERTION EFFICIENCY FACTOR-RELATED"/>
    <property type="match status" value="1"/>
</dbReference>
<dbReference type="EMBL" id="JACJFM010000043">
    <property type="protein sequence ID" value="MBB1489103.1"/>
    <property type="molecule type" value="Genomic_DNA"/>
</dbReference>
<keyword evidence="1" id="KW-1003">Cell membrane</keyword>
<keyword evidence="4" id="KW-1185">Reference proteome</keyword>
<dbReference type="RefSeq" id="WP_182810872.1">
    <property type="nucleotide sequence ID" value="NZ_JACJFM010000043.1"/>
</dbReference>
<evidence type="ECO:0000313" key="4">
    <source>
        <dbReference type="Proteomes" id="UP000565262"/>
    </source>
</evidence>
<dbReference type="AlphaFoldDB" id="A0A839IUH9"/>
<feature type="region of interest" description="Disordered" evidence="2">
    <location>
        <begin position="65"/>
        <end position="112"/>
    </location>
</feature>
<comment type="similarity">
    <text evidence="1">Belongs to the UPF0161 family.</text>
</comment>
<name>A0A839IUH9_9GAMM</name>
<organism evidence="3 4">
    <name type="scientific">Oceanospirillum sediminis</name>
    <dbReference type="NCBI Taxonomy" id="2760088"/>
    <lineage>
        <taxon>Bacteria</taxon>
        <taxon>Pseudomonadati</taxon>
        <taxon>Pseudomonadota</taxon>
        <taxon>Gammaproteobacteria</taxon>
        <taxon>Oceanospirillales</taxon>
        <taxon>Oceanospirillaceae</taxon>
        <taxon>Oceanospirillum</taxon>
    </lineage>
</organism>
<evidence type="ECO:0000313" key="3">
    <source>
        <dbReference type="EMBL" id="MBB1489103.1"/>
    </source>
</evidence>
<evidence type="ECO:0000256" key="2">
    <source>
        <dbReference type="SAM" id="MobiDB-lite"/>
    </source>
</evidence>
<accession>A0A839IUH9</accession>
<dbReference type="InterPro" id="IPR002696">
    <property type="entry name" value="Membr_insert_effic_factor_YidD"/>
</dbReference>
<dbReference type="Proteomes" id="UP000565262">
    <property type="component" value="Unassembled WGS sequence"/>
</dbReference>
<dbReference type="SMART" id="SM01234">
    <property type="entry name" value="Haemolytic"/>
    <property type="match status" value="1"/>
</dbReference>
<dbReference type="Pfam" id="PF01809">
    <property type="entry name" value="YidD"/>
    <property type="match status" value="1"/>
</dbReference>
<comment type="caution">
    <text evidence="3">The sequence shown here is derived from an EMBL/GenBank/DDBJ whole genome shotgun (WGS) entry which is preliminary data.</text>
</comment>
<sequence>MKWFLKLLVKFYRYVISPLLPQRCIYYPTCSTYAMEALEVHGGFKGLILIIKRILSCNPFAKGGYDPVPEKGRWSNGLKDADQTGTQEQPEVESQQPCQCCSNQKSDSATKP</sequence>
<reference evidence="3 4" key="1">
    <citation type="submission" date="2020-08" db="EMBL/GenBank/DDBJ databases">
        <title>Oceanospirillum sp. nov. isolated from marine sediment.</title>
        <authorList>
            <person name="Ji X."/>
        </authorList>
    </citation>
    <scope>NUCLEOTIDE SEQUENCE [LARGE SCALE GENOMIC DNA]</scope>
    <source>
        <strain evidence="3 4">D5</strain>
    </source>
</reference>
<dbReference type="PANTHER" id="PTHR33383">
    <property type="entry name" value="MEMBRANE PROTEIN INSERTION EFFICIENCY FACTOR-RELATED"/>
    <property type="match status" value="1"/>
</dbReference>